<gene>
    <name evidence="2" type="ORF">BCR44DRAFT_104937</name>
</gene>
<name>A0A1Y2HI05_9FUNG</name>
<keyword evidence="3" id="KW-1185">Reference proteome</keyword>
<organism evidence="2 3">
    <name type="scientific">Catenaria anguillulae PL171</name>
    <dbReference type="NCBI Taxonomy" id="765915"/>
    <lineage>
        <taxon>Eukaryota</taxon>
        <taxon>Fungi</taxon>
        <taxon>Fungi incertae sedis</taxon>
        <taxon>Blastocladiomycota</taxon>
        <taxon>Blastocladiomycetes</taxon>
        <taxon>Blastocladiales</taxon>
        <taxon>Catenariaceae</taxon>
        <taxon>Catenaria</taxon>
    </lineage>
</organism>
<dbReference type="OrthoDB" id="5593572at2759"/>
<sequence length="132" mass="15180">MPRTFQDLNDIVHAWLLGAMCAYTLWVYVNRAQYSSARLSRLNLVVSTFLIFRLMSAIRLETTSLVLCSLWIYLRSVITTFGVYSLNIFFTTELFLNVAVAVASKTPTNRRRWQFSVHGFTQALNLANGIQY</sequence>
<evidence type="ECO:0000313" key="2">
    <source>
        <dbReference type="EMBL" id="ORZ34195.1"/>
    </source>
</evidence>
<dbReference type="EMBL" id="MCFL01000030">
    <property type="protein sequence ID" value="ORZ34195.1"/>
    <property type="molecule type" value="Genomic_DNA"/>
</dbReference>
<evidence type="ECO:0000256" key="1">
    <source>
        <dbReference type="SAM" id="Phobius"/>
    </source>
</evidence>
<keyword evidence="1" id="KW-0812">Transmembrane</keyword>
<feature type="transmembrane region" description="Helical" evidence="1">
    <location>
        <begin position="12"/>
        <end position="29"/>
    </location>
</feature>
<feature type="non-terminal residue" evidence="2">
    <location>
        <position position="132"/>
    </location>
</feature>
<feature type="transmembrane region" description="Helical" evidence="1">
    <location>
        <begin position="86"/>
        <end position="104"/>
    </location>
</feature>
<protein>
    <submittedName>
        <fullName evidence="2">Uncharacterized protein</fullName>
    </submittedName>
</protein>
<evidence type="ECO:0000313" key="3">
    <source>
        <dbReference type="Proteomes" id="UP000193411"/>
    </source>
</evidence>
<dbReference type="AlphaFoldDB" id="A0A1Y2HI05"/>
<keyword evidence="1" id="KW-0472">Membrane</keyword>
<accession>A0A1Y2HI05</accession>
<reference evidence="2 3" key="1">
    <citation type="submission" date="2016-07" db="EMBL/GenBank/DDBJ databases">
        <title>Pervasive Adenine N6-methylation of Active Genes in Fungi.</title>
        <authorList>
            <consortium name="DOE Joint Genome Institute"/>
            <person name="Mondo S.J."/>
            <person name="Dannebaum R.O."/>
            <person name="Kuo R.C."/>
            <person name="Labutti K."/>
            <person name="Haridas S."/>
            <person name="Kuo A."/>
            <person name="Salamov A."/>
            <person name="Ahrendt S.R."/>
            <person name="Lipzen A."/>
            <person name="Sullivan W."/>
            <person name="Andreopoulos W.B."/>
            <person name="Clum A."/>
            <person name="Lindquist E."/>
            <person name="Daum C."/>
            <person name="Ramamoorthy G.K."/>
            <person name="Gryganskyi A."/>
            <person name="Culley D."/>
            <person name="Magnuson J.K."/>
            <person name="James T.Y."/>
            <person name="O'Malley M.A."/>
            <person name="Stajich J.E."/>
            <person name="Spatafora J.W."/>
            <person name="Visel A."/>
            <person name="Grigoriev I.V."/>
        </authorList>
    </citation>
    <scope>NUCLEOTIDE SEQUENCE [LARGE SCALE GENOMIC DNA]</scope>
    <source>
        <strain evidence="2 3">PL171</strain>
    </source>
</reference>
<dbReference type="Proteomes" id="UP000193411">
    <property type="component" value="Unassembled WGS sequence"/>
</dbReference>
<keyword evidence="1" id="KW-1133">Transmembrane helix</keyword>
<comment type="caution">
    <text evidence="2">The sequence shown here is derived from an EMBL/GenBank/DDBJ whole genome shotgun (WGS) entry which is preliminary data.</text>
</comment>
<proteinExistence type="predicted"/>